<organism evidence="3 4">
    <name type="scientific">Senna tora</name>
    <dbReference type="NCBI Taxonomy" id="362788"/>
    <lineage>
        <taxon>Eukaryota</taxon>
        <taxon>Viridiplantae</taxon>
        <taxon>Streptophyta</taxon>
        <taxon>Embryophyta</taxon>
        <taxon>Tracheophyta</taxon>
        <taxon>Spermatophyta</taxon>
        <taxon>Magnoliopsida</taxon>
        <taxon>eudicotyledons</taxon>
        <taxon>Gunneridae</taxon>
        <taxon>Pentapetalae</taxon>
        <taxon>rosids</taxon>
        <taxon>fabids</taxon>
        <taxon>Fabales</taxon>
        <taxon>Fabaceae</taxon>
        <taxon>Caesalpinioideae</taxon>
        <taxon>Cassia clade</taxon>
        <taxon>Senna</taxon>
    </lineage>
</organism>
<evidence type="ECO:0000313" key="4">
    <source>
        <dbReference type="Proteomes" id="UP000634136"/>
    </source>
</evidence>
<accession>A0A834U1W1</accession>
<proteinExistence type="predicted"/>
<keyword evidence="4" id="KW-1185">Reference proteome</keyword>
<protein>
    <submittedName>
        <fullName evidence="3">Retrovirus-related Pol polyprotein from transposon RE2</fullName>
    </submittedName>
</protein>
<evidence type="ECO:0000313" key="3">
    <source>
        <dbReference type="EMBL" id="KAF7828194.1"/>
    </source>
</evidence>
<gene>
    <name evidence="3" type="ORF">G2W53_019358</name>
</gene>
<feature type="domain" description="Retrovirus-related Pol polyprotein from transposon TNT 1-94-like beta-barrel" evidence="2">
    <location>
        <begin position="193"/>
        <end position="237"/>
    </location>
</feature>
<dbReference type="AlphaFoldDB" id="A0A834U1W1"/>
<feature type="compositionally biased region" description="Basic and acidic residues" evidence="1">
    <location>
        <begin position="347"/>
        <end position="357"/>
    </location>
</feature>
<dbReference type="PANTHER" id="PTHR37610:SF47">
    <property type="entry name" value="RETROTRANSPOSON COPIA-LIKE N-TERMINAL DOMAIN-CONTAINING PROTEIN"/>
    <property type="match status" value="1"/>
</dbReference>
<evidence type="ECO:0000256" key="1">
    <source>
        <dbReference type="SAM" id="MobiDB-lite"/>
    </source>
</evidence>
<dbReference type="InterPro" id="IPR054722">
    <property type="entry name" value="PolX-like_BBD"/>
</dbReference>
<sequence length="413" mass="45907">MVKEKKTICQTLSKPKSDDPTFKKWKAENQMVMTWLINSMTLEIGEDFMFFDTAAEIWNAAKESYSDVENTAELFEIKEALHDLKQGRILSIKPLPSIREVLSTVRHEASRSKLMLGSSVNSNSVEESALAAHGVSRNLGNGQKKGRPWCDHCRRPGHLKDKCSSNIVATGSSAEKGNFSNALLVTSNPSNFWIVDSRASDHMSGHSGVFSSWYPYTKNYKVRIADGSLSDITGTGEDSNGKAEFSHSSCSFQDVDSGKVIGNARVHDGLYRVEMNRESTSNKQSFATGLEKGSFKEDRDIMVLHFSTRELEYQFYDPEPSPTPEIPDSKKELVYSRRKKESQAGGDEDKNQEGVDETRDEVEDPMYCQDAPLDSHPPERGNTAPNLAISDECSNDALSPPIAKRKGISNICL</sequence>
<dbReference type="EMBL" id="JAAIUW010000006">
    <property type="protein sequence ID" value="KAF7828194.1"/>
    <property type="molecule type" value="Genomic_DNA"/>
</dbReference>
<feature type="region of interest" description="Disordered" evidence="1">
    <location>
        <begin position="315"/>
        <end position="402"/>
    </location>
</feature>
<name>A0A834U1W1_9FABA</name>
<dbReference type="Pfam" id="PF22936">
    <property type="entry name" value="Pol_BBD"/>
    <property type="match status" value="1"/>
</dbReference>
<reference evidence="3" key="1">
    <citation type="submission" date="2020-09" db="EMBL/GenBank/DDBJ databases">
        <title>Genome-Enabled Discovery of Anthraquinone Biosynthesis in Senna tora.</title>
        <authorList>
            <person name="Kang S.-H."/>
            <person name="Pandey R.P."/>
            <person name="Lee C.-M."/>
            <person name="Sim J.-S."/>
            <person name="Jeong J.-T."/>
            <person name="Choi B.-S."/>
            <person name="Jung M."/>
            <person name="Ginzburg D."/>
            <person name="Zhao K."/>
            <person name="Won S.Y."/>
            <person name="Oh T.-J."/>
            <person name="Yu Y."/>
            <person name="Kim N.-H."/>
            <person name="Lee O.R."/>
            <person name="Lee T.-H."/>
            <person name="Bashyal P."/>
            <person name="Kim T.-S."/>
            <person name="Lee W.-H."/>
            <person name="Kawkins C."/>
            <person name="Kim C.-K."/>
            <person name="Kim J.S."/>
            <person name="Ahn B.O."/>
            <person name="Rhee S.Y."/>
            <person name="Sohng J.K."/>
        </authorList>
    </citation>
    <scope>NUCLEOTIDE SEQUENCE</scope>
    <source>
        <tissue evidence="3">Leaf</tissue>
    </source>
</reference>
<dbReference type="Proteomes" id="UP000634136">
    <property type="component" value="Unassembled WGS sequence"/>
</dbReference>
<comment type="caution">
    <text evidence="3">The sequence shown here is derived from an EMBL/GenBank/DDBJ whole genome shotgun (WGS) entry which is preliminary data.</text>
</comment>
<dbReference type="PANTHER" id="PTHR37610">
    <property type="entry name" value="CCHC-TYPE DOMAIN-CONTAINING PROTEIN"/>
    <property type="match status" value="1"/>
</dbReference>
<dbReference type="OrthoDB" id="690000at2759"/>
<evidence type="ECO:0000259" key="2">
    <source>
        <dbReference type="Pfam" id="PF22936"/>
    </source>
</evidence>